<dbReference type="InterPro" id="IPR043502">
    <property type="entry name" value="DNA/RNA_pol_sf"/>
</dbReference>
<keyword evidence="3" id="KW-0540">Nuclease</keyword>
<dbReference type="PROSITE" id="PS50158">
    <property type="entry name" value="ZF_CCHC"/>
    <property type="match status" value="1"/>
</dbReference>
<feature type="region of interest" description="Disordered" evidence="9">
    <location>
        <begin position="220"/>
        <end position="245"/>
    </location>
</feature>
<sequence length="1956" mass="217876">MSLSPPLPKSVAVNTMIPKFTGSVHDADAQSWLEDFEIFCLDRGINDHPAQKLKYFKALMTESAQDWLNKLSPSVKAEFEALQAAFLLQYGNARKVRDTPATRYQDFQEAVKTPKTIEDLRDVKEWRIWLSVVLDLATKVDTTFVSEEYMTIQFWAALPEGLLSHLGTMPKSISEAVNLCRALPSTVYNKVVASHDELAKVNTRLEDLAVILTNLRRRGSLPLTPPEEKRPRFETISPSHSPTGSTGKGNFLCLMPPPAPAVDVTTIPQVMFPDTDQGHCDYQEALKKYRLEHPCVHLQPPLTYAYPLYPGTEHPGSGECHRCGKKGHQYRFCKDSNERALDQAEQNYRRMFSQAVMQQRGQGNHVQPTPYVRQEHSLLPRASSHKGAPSLSGAGTAVGAMPPSLVEGRDSLLFGLSSECTLADAVEGTNTSPHKFAPLAKKKDDAPVTHIQPLTQDGAPVSHIQPVSCSCPTSPSVSPSSALRMGSGDSVGFGLAMSSLPDEKPTPSVIESPLSTLTTSNPSRSISLGPQISIETTSPTTPPPSPSISRSPSVVTPPLPDPHILPPLPVVTPPRRRAHPRPQVDLRALQHRAHANKNRLFTVAVHFTSDNDEDFTCTAAVDEGAMVNTISQAVAAAAGLKPTPSDIYLRMASSQVVQSLGVVKLLTKVRDIDGVNTDPVEVEYEVMPSTIATMLLGRPWKVKVGALHFYELDLFFIPQYDSGSQFRRWARIIPTHQSANPHLVPDTPMTAVKLLIAAQPYASVAQLEALSPSHTVLDLSSLTLYDDLQDESEDEEDPLGLTPIDELVDTGCWSMPSFSVRFDLPVDKPELKDLQLRLPIVNDDPDYLEARSRTYKRFRPYCVNGKPDDDSDERSGRVLKNLLARFGSVGTPAQRQHLADLLHAKHLAFAESTAECKQNMEVICDPILTSEPPATKRRSKTQALSPPQKDFLHSKVRELLDNSFMVKIPENEVRWISETRIVPKPAAEIDSNVSLEELKLQANAALKEAGLEYDESLPPPSADVSLPTVEVAKGRYRLVHNYAPINHYMKDNSFIPGDIEVKASKFSGKRFLFKGDGCAGFFIMANSRLATLLSVTYVEDFGFVGYTVMPFGFKVGPSLYYRFITTAFGDLFDRDSDFWMDDVASGHPDFDSYFCWLRAFLDRAIDTGFTLSVEKCQFLHENISFCGQLIGLDGIRADPSRLKAILNWPTPKTVRELMTFWGVCSYLRSKVPDFAKVFAPLDSLTAGIVDYDAGLIDAWTPAHDAAFLRVKNALVNSRVLKEPRWDRPFIVHSDWSAEGIGAVLLQEYVMQKDVNGRWNLLNEPQVDIGLVPGATLKKVVFPISYASKKCTEAESRYSAHLGELVAAKFALTRFSAFTFGQPIILVTDCIALRDILRNDKMPVAHARWREQLLAHNIIKVEHCAGRRHQLAHGLSHRPAAPDDNEPVAPVLPDDRELLALKSSCPVYHVCQDQPATTDLPAVPLAYEPQLFTRDVVERYLVIDKEAGPLLERFKGDELEPVLRFLLLLEMPSTQALRDKMRRMKRYRLEDSKLVYEQDGLLLDVLPRSQGIHKLAQVHQLSHAGINMLVKKLRLQEMVTWPKLYADAKEVLKTCQACQVYGPRQRSQVDPIVVAVPMETWAMDFMSLPNSHGKTKLLVIVDYFSHYLWTFPLSQACGVDVVASLQLLHDNLSTLPTTIITDGGSHFDCAEVYDFLTEHGVDQHITPAYAPWVNGLVEQNNGLILQTLRRLCAAATAPTVSQLAFPWTEHLSTATRELNRRPIVDLSNLSPTELLFGYVIAERVPAATGAPELIDIRMQRAFVDVRRVEALSTLETAQAIRSEKSKPRSSKEDIELGDLVLRHQTLFESTYSTRAKLAPRWVGPFMVMTKKRKTYLIKSLIDGKEERVHLDRLKRYYPSILSHANANRNGESSPVHMARTMAEDIQAVLAGEDELRD</sequence>
<keyword evidence="1" id="KW-0808">Transferase</keyword>
<accession>A0A5C3E307</accession>
<dbReference type="EMBL" id="OOIN01000007">
    <property type="protein sequence ID" value="SPO24480.1"/>
    <property type="molecule type" value="Genomic_DNA"/>
</dbReference>
<keyword evidence="2" id="KW-0548">Nucleotidyltransferase</keyword>
<keyword evidence="4" id="KW-0255">Endonuclease</keyword>
<keyword evidence="8" id="KW-0863">Zinc-finger</keyword>
<evidence type="ECO:0000256" key="4">
    <source>
        <dbReference type="ARBA" id="ARBA00022759"/>
    </source>
</evidence>
<dbReference type="InterPro" id="IPR001584">
    <property type="entry name" value="Integrase_cat-core"/>
</dbReference>
<dbReference type="Proteomes" id="UP000324022">
    <property type="component" value="Unassembled WGS sequence"/>
</dbReference>
<dbReference type="GO" id="GO:0008270">
    <property type="term" value="F:zinc ion binding"/>
    <property type="evidence" value="ECO:0007669"/>
    <property type="project" value="UniProtKB-KW"/>
</dbReference>
<evidence type="ECO:0000256" key="9">
    <source>
        <dbReference type="SAM" id="MobiDB-lite"/>
    </source>
</evidence>
<dbReference type="Pfam" id="PF00665">
    <property type="entry name" value="rve"/>
    <property type="match status" value="1"/>
</dbReference>
<keyword evidence="6" id="KW-0694">RNA-binding</keyword>
<dbReference type="Pfam" id="PF17921">
    <property type="entry name" value="Integrase_H2C2"/>
    <property type="match status" value="1"/>
</dbReference>
<evidence type="ECO:0000313" key="13">
    <source>
        <dbReference type="Proteomes" id="UP000324022"/>
    </source>
</evidence>
<organism evidence="12 13">
    <name type="scientific">Ustilago trichophora</name>
    <dbReference type="NCBI Taxonomy" id="86804"/>
    <lineage>
        <taxon>Eukaryota</taxon>
        <taxon>Fungi</taxon>
        <taxon>Dikarya</taxon>
        <taxon>Basidiomycota</taxon>
        <taxon>Ustilaginomycotina</taxon>
        <taxon>Ustilaginomycetes</taxon>
        <taxon>Ustilaginales</taxon>
        <taxon>Ustilaginaceae</taxon>
        <taxon>Ustilago</taxon>
    </lineage>
</organism>
<gene>
    <name evidence="12" type="ORF">UTRI_03748</name>
</gene>
<keyword evidence="13" id="KW-1185">Reference proteome</keyword>
<dbReference type="InterPro" id="IPR001878">
    <property type="entry name" value="Znf_CCHC"/>
</dbReference>
<evidence type="ECO:0000256" key="3">
    <source>
        <dbReference type="ARBA" id="ARBA00022722"/>
    </source>
</evidence>
<dbReference type="Gene3D" id="1.10.340.70">
    <property type="match status" value="1"/>
</dbReference>
<keyword evidence="8" id="KW-0479">Metal-binding</keyword>
<feature type="domain" description="CCHC-type" evidence="10">
    <location>
        <begin position="320"/>
        <end position="335"/>
    </location>
</feature>
<dbReference type="GO" id="GO:0003723">
    <property type="term" value="F:RNA binding"/>
    <property type="evidence" value="ECO:0007669"/>
    <property type="project" value="UniProtKB-KW"/>
</dbReference>
<evidence type="ECO:0000256" key="8">
    <source>
        <dbReference type="PROSITE-ProRule" id="PRU00047"/>
    </source>
</evidence>
<dbReference type="InterPro" id="IPR041588">
    <property type="entry name" value="Integrase_H2C2"/>
</dbReference>
<dbReference type="InterPro" id="IPR036397">
    <property type="entry name" value="RNaseH_sf"/>
</dbReference>
<dbReference type="GO" id="GO:0016787">
    <property type="term" value="F:hydrolase activity"/>
    <property type="evidence" value="ECO:0007669"/>
    <property type="project" value="UniProtKB-KW"/>
</dbReference>
<evidence type="ECO:0008006" key="14">
    <source>
        <dbReference type="Google" id="ProtNLM"/>
    </source>
</evidence>
<reference evidence="12 13" key="1">
    <citation type="submission" date="2018-03" db="EMBL/GenBank/DDBJ databases">
        <authorList>
            <person name="Guldener U."/>
        </authorList>
    </citation>
    <scope>NUCLEOTIDE SEQUENCE [LARGE SCALE GENOMIC DNA]</scope>
    <source>
        <strain evidence="12 13">NBRC100155</strain>
    </source>
</reference>
<dbReference type="Gene3D" id="3.30.70.270">
    <property type="match status" value="2"/>
</dbReference>
<dbReference type="SUPFAM" id="SSF53098">
    <property type="entry name" value="Ribonuclease H-like"/>
    <property type="match status" value="1"/>
</dbReference>
<proteinExistence type="predicted"/>
<dbReference type="InterPro" id="IPR043128">
    <property type="entry name" value="Rev_trsase/Diguanyl_cyclase"/>
</dbReference>
<dbReference type="PANTHER" id="PTHR37984:SF5">
    <property type="entry name" value="PROTEIN NYNRIN-LIKE"/>
    <property type="match status" value="1"/>
</dbReference>
<dbReference type="CDD" id="cd00303">
    <property type="entry name" value="retropepsin_like"/>
    <property type="match status" value="1"/>
</dbReference>
<dbReference type="SUPFAM" id="SSF56672">
    <property type="entry name" value="DNA/RNA polymerases"/>
    <property type="match status" value="1"/>
</dbReference>
<dbReference type="Gene3D" id="3.30.420.10">
    <property type="entry name" value="Ribonuclease H-like superfamily/Ribonuclease H"/>
    <property type="match status" value="1"/>
</dbReference>
<keyword evidence="5" id="KW-0378">Hydrolase</keyword>
<dbReference type="PROSITE" id="PS50994">
    <property type="entry name" value="INTEGRASE"/>
    <property type="match status" value="1"/>
</dbReference>
<keyword evidence="7" id="KW-0695">RNA-directed DNA polymerase</keyword>
<dbReference type="InterPro" id="IPR000477">
    <property type="entry name" value="RT_dom"/>
</dbReference>
<dbReference type="InterPro" id="IPR050951">
    <property type="entry name" value="Retrovirus_Pol_polyprotein"/>
</dbReference>
<feature type="region of interest" description="Disordered" evidence="9">
    <location>
        <begin position="494"/>
        <end position="556"/>
    </location>
</feature>
<dbReference type="GO" id="GO:0015074">
    <property type="term" value="P:DNA integration"/>
    <property type="evidence" value="ECO:0007669"/>
    <property type="project" value="InterPro"/>
</dbReference>
<feature type="compositionally biased region" description="Polar residues" evidence="9">
    <location>
        <begin position="236"/>
        <end position="245"/>
    </location>
</feature>
<protein>
    <recommendedName>
        <fullName evidence="14">Integrase catalytic domain-containing protein</fullName>
    </recommendedName>
</protein>
<dbReference type="GO" id="GO:0004519">
    <property type="term" value="F:endonuclease activity"/>
    <property type="evidence" value="ECO:0007669"/>
    <property type="project" value="UniProtKB-KW"/>
</dbReference>
<dbReference type="PANTHER" id="PTHR37984">
    <property type="entry name" value="PROTEIN CBG26694"/>
    <property type="match status" value="1"/>
</dbReference>
<evidence type="ECO:0000259" key="10">
    <source>
        <dbReference type="PROSITE" id="PS50158"/>
    </source>
</evidence>
<evidence type="ECO:0000256" key="6">
    <source>
        <dbReference type="ARBA" id="ARBA00022884"/>
    </source>
</evidence>
<evidence type="ECO:0000256" key="5">
    <source>
        <dbReference type="ARBA" id="ARBA00022801"/>
    </source>
</evidence>
<name>A0A5C3E307_9BASI</name>
<dbReference type="InterPro" id="IPR012337">
    <property type="entry name" value="RNaseH-like_sf"/>
</dbReference>
<evidence type="ECO:0000313" key="12">
    <source>
        <dbReference type="EMBL" id="SPO24480.1"/>
    </source>
</evidence>
<dbReference type="Pfam" id="PF00078">
    <property type="entry name" value="RVT_1"/>
    <property type="match status" value="1"/>
</dbReference>
<evidence type="ECO:0000256" key="7">
    <source>
        <dbReference type="ARBA" id="ARBA00022918"/>
    </source>
</evidence>
<dbReference type="Pfam" id="PF17917">
    <property type="entry name" value="RT_RNaseH"/>
    <property type="match status" value="1"/>
</dbReference>
<evidence type="ECO:0000256" key="2">
    <source>
        <dbReference type="ARBA" id="ARBA00022695"/>
    </source>
</evidence>
<keyword evidence="8" id="KW-0862">Zinc</keyword>
<feature type="domain" description="Integrase catalytic" evidence="11">
    <location>
        <begin position="1632"/>
        <end position="1798"/>
    </location>
</feature>
<dbReference type="InterPro" id="IPR041373">
    <property type="entry name" value="RT_RNaseH"/>
</dbReference>
<feature type="compositionally biased region" description="Low complexity" evidence="9">
    <location>
        <begin position="512"/>
        <end position="539"/>
    </location>
</feature>
<dbReference type="GO" id="GO:0005634">
    <property type="term" value="C:nucleus"/>
    <property type="evidence" value="ECO:0007669"/>
    <property type="project" value="UniProtKB-ARBA"/>
</dbReference>
<evidence type="ECO:0000256" key="1">
    <source>
        <dbReference type="ARBA" id="ARBA00022679"/>
    </source>
</evidence>
<evidence type="ECO:0000259" key="11">
    <source>
        <dbReference type="PROSITE" id="PS50994"/>
    </source>
</evidence>
<dbReference type="GO" id="GO:0003964">
    <property type="term" value="F:RNA-directed DNA polymerase activity"/>
    <property type="evidence" value="ECO:0007669"/>
    <property type="project" value="UniProtKB-KW"/>
</dbReference>
<dbReference type="OrthoDB" id="3237746at2759"/>